<feature type="binding site" evidence="5">
    <location>
        <position position="154"/>
    </location>
    <ligand>
        <name>Zn(2+)</name>
        <dbReference type="ChEBI" id="CHEBI:29105"/>
        <label>1</label>
    </ligand>
</feature>
<dbReference type="GO" id="GO:0004416">
    <property type="term" value="F:hydroxyacylglutathione hydrolase activity"/>
    <property type="evidence" value="ECO:0007669"/>
    <property type="project" value="UniProtKB-UniRule"/>
</dbReference>
<dbReference type="HAMAP" id="MF_01374">
    <property type="entry name" value="Glyoxalase_2"/>
    <property type="match status" value="1"/>
</dbReference>
<comment type="pathway">
    <text evidence="5">Secondary metabolite metabolism; methylglyoxal degradation; (R)-lactate from methylglyoxal: step 2/2.</text>
</comment>
<dbReference type="AlphaFoldDB" id="A0A916JT29"/>
<gene>
    <name evidence="5 7" type="primary">gloB</name>
    <name evidence="7" type="ORF">MYVALT_G_03030</name>
</gene>
<dbReference type="Proteomes" id="UP000693996">
    <property type="component" value="Chromosome"/>
</dbReference>
<dbReference type="Pfam" id="PF16123">
    <property type="entry name" value="HAGH_C"/>
    <property type="match status" value="1"/>
</dbReference>
<evidence type="ECO:0000256" key="5">
    <source>
        <dbReference type="HAMAP-Rule" id="MF_01374"/>
    </source>
</evidence>
<comment type="similarity">
    <text evidence="5">Belongs to the metallo-beta-lactamase superfamily. Glyoxalase II family.</text>
</comment>
<dbReference type="EC" id="3.1.2.6" evidence="5"/>
<accession>A0A916JT29</accession>
<evidence type="ECO:0000256" key="2">
    <source>
        <dbReference type="ARBA" id="ARBA00022723"/>
    </source>
</evidence>
<evidence type="ECO:0000313" key="8">
    <source>
        <dbReference type="Proteomes" id="UP000693996"/>
    </source>
</evidence>
<feature type="binding site" evidence="5">
    <location>
        <position position="130"/>
    </location>
    <ligand>
        <name>Zn(2+)</name>
        <dbReference type="ChEBI" id="CHEBI:29105"/>
        <label>1</label>
    </ligand>
</feature>
<dbReference type="GO" id="GO:0019243">
    <property type="term" value="P:methylglyoxal catabolic process to D-lactate via S-lactoyl-glutathione"/>
    <property type="evidence" value="ECO:0007669"/>
    <property type="project" value="UniProtKB-UniRule"/>
</dbReference>
<protein>
    <recommendedName>
        <fullName evidence="5">Hydroxyacylglutathione hydrolase</fullName>
        <ecNumber evidence="5">3.1.2.6</ecNumber>
    </recommendedName>
    <alternativeName>
        <fullName evidence="5">Glyoxalase II</fullName>
        <shortName evidence="5">Glx II</shortName>
    </alternativeName>
</protein>
<feature type="binding site" evidence="5">
    <location>
        <position position="68"/>
    </location>
    <ligand>
        <name>Zn(2+)</name>
        <dbReference type="ChEBI" id="CHEBI:29105"/>
        <label>1</label>
    </ligand>
</feature>
<name>A0A916JT29_9BURK</name>
<comment type="function">
    <text evidence="5">Thiolesterase that catalyzes the hydrolysis of S-D-lactoyl-glutathione to form glutathione and D-lactic acid.</text>
</comment>
<dbReference type="PANTHER" id="PTHR43705:SF1">
    <property type="entry name" value="HYDROXYACYLGLUTATHIONE HYDROLASE GLOB"/>
    <property type="match status" value="1"/>
</dbReference>
<dbReference type="InterPro" id="IPR001279">
    <property type="entry name" value="Metallo-B-lactamas"/>
</dbReference>
<evidence type="ECO:0000259" key="6">
    <source>
        <dbReference type="SMART" id="SM00849"/>
    </source>
</evidence>
<dbReference type="InterPro" id="IPR017782">
    <property type="entry name" value="Hydroxyacylglutathione_Hdrlase"/>
</dbReference>
<feature type="binding site" evidence="5">
    <location>
        <position position="154"/>
    </location>
    <ligand>
        <name>Zn(2+)</name>
        <dbReference type="ChEBI" id="CHEBI:29105"/>
        <label>2</label>
    </ligand>
</feature>
<dbReference type="PIRSF" id="PIRSF005457">
    <property type="entry name" value="Glx"/>
    <property type="match status" value="1"/>
</dbReference>
<dbReference type="Pfam" id="PF00753">
    <property type="entry name" value="Lactamase_B"/>
    <property type="match status" value="1"/>
</dbReference>
<feature type="binding site" evidence="5">
    <location>
        <position position="73"/>
    </location>
    <ligand>
        <name>Zn(2+)</name>
        <dbReference type="ChEBI" id="CHEBI:29105"/>
        <label>2</label>
    </ligand>
</feature>
<feature type="binding site" evidence="5">
    <location>
        <position position="70"/>
    </location>
    <ligand>
        <name>Zn(2+)</name>
        <dbReference type="ChEBI" id="CHEBI:29105"/>
        <label>1</label>
    </ligand>
</feature>
<dbReference type="InterPro" id="IPR050110">
    <property type="entry name" value="Glyoxalase_II_hydrolase"/>
</dbReference>
<keyword evidence="4 5" id="KW-0862">Zinc</keyword>
<feature type="domain" description="Metallo-beta-lactamase" evidence="6">
    <location>
        <begin position="27"/>
        <end position="192"/>
    </location>
</feature>
<evidence type="ECO:0000256" key="1">
    <source>
        <dbReference type="ARBA" id="ARBA00001623"/>
    </source>
</evidence>
<dbReference type="InterPro" id="IPR032282">
    <property type="entry name" value="HAGH_C"/>
</dbReference>
<dbReference type="SMART" id="SM00849">
    <property type="entry name" value="Lactamase_B"/>
    <property type="match status" value="1"/>
</dbReference>
<comment type="subunit">
    <text evidence="5">Monomer.</text>
</comment>
<dbReference type="CDD" id="cd07723">
    <property type="entry name" value="hydroxyacylglutathione_hydrolase_MBL-fold"/>
    <property type="match status" value="1"/>
</dbReference>
<dbReference type="NCBIfam" id="TIGR03413">
    <property type="entry name" value="GSH_gloB"/>
    <property type="match status" value="1"/>
</dbReference>
<reference evidence="7" key="1">
    <citation type="submission" date="2021-06" db="EMBL/GenBank/DDBJ databases">
        <authorList>
            <person name="Szabo G."/>
        </authorList>
    </citation>
    <scope>NUCLEOTIDE SEQUENCE</scope>
    <source>
        <strain evidence="7">MYVALT</strain>
    </source>
</reference>
<dbReference type="KEGG" id="vtr:MYVALT_G_03030"/>
<dbReference type="PANTHER" id="PTHR43705">
    <property type="entry name" value="HYDROXYACYLGLUTATHIONE HYDROLASE"/>
    <property type="match status" value="1"/>
</dbReference>
<keyword evidence="3 5" id="KW-0378">Hydrolase</keyword>
<dbReference type="GO" id="GO:0046872">
    <property type="term" value="F:metal ion binding"/>
    <property type="evidence" value="ECO:0007669"/>
    <property type="project" value="UniProtKB-KW"/>
</dbReference>
<evidence type="ECO:0000256" key="3">
    <source>
        <dbReference type="ARBA" id="ARBA00022801"/>
    </source>
</evidence>
<evidence type="ECO:0000256" key="4">
    <source>
        <dbReference type="ARBA" id="ARBA00022833"/>
    </source>
</evidence>
<comment type="catalytic activity">
    <reaction evidence="1 5">
        <text>an S-(2-hydroxyacyl)glutathione + H2O = a 2-hydroxy carboxylate + glutathione + H(+)</text>
        <dbReference type="Rhea" id="RHEA:21864"/>
        <dbReference type="ChEBI" id="CHEBI:15377"/>
        <dbReference type="ChEBI" id="CHEBI:15378"/>
        <dbReference type="ChEBI" id="CHEBI:57925"/>
        <dbReference type="ChEBI" id="CHEBI:58896"/>
        <dbReference type="ChEBI" id="CHEBI:71261"/>
        <dbReference type="EC" id="3.1.2.6"/>
    </reaction>
</comment>
<dbReference type="EMBL" id="OU343031">
    <property type="protein sequence ID" value="CAG7598838.1"/>
    <property type="molecule type" value="Genomic_DNA"/>
</dbReference>
<keyword evidence="2 5" id="KW-0479">Metal-binding</keyword>
<dbReference type="RefSeq" id="WP_216796617.1">
    <property type="nucleotide sequence ID" value="NZ_OU343031.1"/>
</dbReference>
<evidence type="ECO:0000313" key="7">
    <source>
        <dbReference type="EMBL" id="CAG7598838.1"/>
    </source>
</evidence>
<proteinExistence type="inferred from homology"/>
<organism evidence="7 8">
    <name type="scientific">Candidatus Vallotiella hemipterorum</name>
    <dbReference type="NCBI Taxonomy" id="1177213"/>
    <lineage>
        <taxon>Bacteria</taxon>
        <taxon>Pseudomonadati</taxon>
        <taxon>Pseudomonadota</taxon>
        <taxon>Betaproteobacteria</taxon>
        <taxon>Burkholderiales</taxon>
        <taxon>Burkholderiaceae</taxon>
        <taxon>Candidatus Vallotiella</taxon>
    </lineage>
</organism>
<sequence>MSIPLKAKSTRNTNRRLQYIPVPAFIDNYIWVITNGCDAVVVDPGDAAVITGFLGRHSLRLIAILLTHHHADHVGGVASLIQMYSTNSPVLVYGPRSEPIPEITNPLIGEDLVYIEPLDLVLSIIHVPGHTRGHIAYFSDATSLDQAPHLLCGDTLFSSGCGRLFEGTPQQMLASLDTLMALPDATEVHCAHEYTLSNIAFALQVEPDNIDLLAWQAQAHNLRAAGEATLPTTIGHEKRVNLFLRVHLPAIRQRLADKRHVYTIGRLETFTELREWKNVFCCG</sequence>
<dbReference type="InterPro" id="IPR035680">
    <property type="entry name" value="Clx_II_MBL"/>
</dbReference>
<keyword evidence="8" id="KW-1185">Reference proteome</keyword>
<feature type="binding site" evidence="5">
    <location>
        <position position="192"/>
    </location>
    <ligand>
        <name>Zn(2+)</name>
        <dbReference type="ChEBI" id="CHEBI:29105"/>
        <label>2</label>
    </ligand>
</feature>
<comment type="cofactor">
    <cofactor evidence="5">
        <name>Zn(2+)</name>
        <dbReference type="ChEBI" id="CHEBI:29105"/>
    </cofactor>
    <text evidence="5">Binds 2 Zn(2+) ions per subunit.</text>
</comment>
<feature type="binding site" evidence="5">
    <location>
        <position position="72"/>
    </location>
    <ligand>
        <name>Zn(2+)</name>
        <dbReference type="ChEBI" id="CHEBI:29105"/>
        <label>2</label>
    </ligand>
</feature>